<organism evidence="3 4">
    <name type="scientific">Hanseniaspora osmophila</name>
    <dbReference type="NCBI Taxonomy" id="56408"/>
    <lineage>
        <taxon>Eukaryota</taxon>
        <taxon>Fungi</taxon>
        <taxon>Dikarya</taxon>
        <taxon>Ascomycota</taxon>
        <taxon>Saccharomycotina</taxon>
        <taxon>Saccharomycetes</taxon>
        <taxon>Saccharomycodales</taxon>
        <taxon>Saccharomycodaceae</taxon>
        <taxon>Hanseniaspora</taxon>
    </lineage>
</organism>
<evidence type="ECO:0000313" key="4">
    <source>
        <dbReference type="Proteomes" id="UP000095728"/>
    </source>
</evidence>
<sequence length="305" mass="34243">MAKKNNKKNNSSHSNTSVTPKSGSLKNSSKSPTPSPSSPSLSSEPGLLTSNGDLAIKTKDAGLELQHNVSQEEQLLFKEFYTSALEQYLETKNGNGALTIQKQNKTPCSMIKCVLKTIFKVSVALCLIYAIKLYILYQVKYYSLYYLLPPITYPLNKVRNYLITLFTIFVTKVLPTTMGNTIIDKMGKHAVASAPAVDFEKTVIKNAVAIDMCSLNTLHLLLKLIQLQIYSVLPVQAVEAINYMIHLIQLAMHNLHQRIIVGIHDIWVHYHPQSYQYFVSHMTCLLRHLGLFTKSSCEGVKKAFF</sequence>
<name>A0A1E5RNH1_9ASCO</name>
<keyword evidence="4" id="KW-1185">Reference proteome</keyword>
<evidence type="ECO:0000256" key="1">
    <source>
        <dbReference type="SAM" id="MobiDB-lite"/>
    </source>
</evidence>
<evidence type="ECO:0000313" key="3">
    <source>
        <dbReference type="EMBL" id="OEJ88428.1"/>
    </source>
</evidence>
<feature type="region of interest" description="Disordered" evidence="1">
    <location>
        <begin position="1"/>
        <end position="46"/>
    </location>
</feature>
<gene>
    <name evidence="3" type="ORF">AWRI3579_g831</name>
</gene>
<keyword evidence="2" id="KW-0812">Transmembrane</keyword>
<protein>
    <submittedName>
        <fullName evidence="3">Uncharacterized protein</fullName>
    </submittedName>
</protein>
<evidence type="ECO:0000256" key="2">
    <source>
        <dbReference type="SAM" id="Phobius"/>
    </source>
</evidence>
<dbReference type="EMBL" id="LPNM01000005">
    <property type="protein sequence ID" value="OEJ88428.1"/>
    <property type="molecule type" value="Genomic_DNA"/>
</dbReference>
<reference evidence="4" key="1">
    <citation type="journal article" date="2016" name="Genome Announc.">
        <title>Genome sequences of three species of Hanseniaspora isolated from spontaneous wine fermentations.</title>
        <authorList>
            <person name="Sternes P.R."/>
            <person name="Lee D."/>
            <person name="Kutyna D.R."/>
            <person name="Borneman A.R."/>
        </authorList>
    </citation>
    <scope>NUCLEOTIDE SEQUENCE [LARGE SCALE GENOMIC DNA]</scope>
    <source>
        <strain evidence="4">AWRI3579</strain>
    </source>
</reference>
<feature type="compositionally biased region" description="Low complexity" evidence="1">
    <location>
        <begin position="24"/>
        <end position="46"/>
    </location>
</feature>
<feature type="compositionally biased region" description="Low complexity" evidence="1">
    <location>
        <begin position="8"/>
        <end position="17"/>
    </location>
</feature>
<dbReference type="InParanoid" id="A0A1E5RNH1"/>
<comment type="caution">
    <text evidence="3">The sequence shown here is derived from an EMBL/GenBank/DDBJ whole genome shotgun (WGS) entry which is preliminary data.</text>
</comment>
<proteinExistence type="predicted"/>
<keyword evidence="2" id="KW-0472">Membrane</keyword>
<accession>A0A1E5RNH1</accession>
<dbReference type="Proteomes" id="UP000095728">
    <property type="component" value="Unassembled WGS sequence"/>
</dbReference>
<keyword evidence="2" id="KW-1133">Transmembrane helix</keyword>
<feature type="transmembrane region" description="Helical" evidence="2">
    <location>
        <begin position="118"/>
        <end position="139"/>
    </location>
</feature>
<feature type="transmembrane region" description="Helical" evidence="2">
    <location>
        <begin position="159"/>
        <end position="178"/>
    </location>
</feature>
<dbReference type="AlphaFoldDB" id="A0A1E5RNH1"/>